<dbReference type="GO" id="GO:0046872">
    <property type="term" value="F:metal ion binding"/>
    <property type="evidence" value="ECO:0007669"/>
    <property type="project" value="UniProtKB-KW"/>
</dbReference>
<evidence type="ECO:0000256" key="8">
    <source>
        <dbReference type="ARBA" id="ARBA00022842"/>
    </source>
</evidence>
<comment type="cofactor">
    <cofactor evidence="2">
        <name>Mg(2+)</name>
        <dbReference type="ChEBI" id="CHEBI:18420"/>
    </cofactor>
</comment>
<reference evidence="11 12" key="1">
    <citation type="submission" date="2024-04" db="EMBL/GenBank/DDBJ databases">
        <authorList>
            <person name="Waldvogel A.-M."/>
            <person name="Schoenle A."/>
        </authorList>
    </citation>
    <scope>NUCLEOTIDE SEQUENCE [LARGE SCALE GENOMIC DNA]</scope>
</reference>
<dbReference type="GO" id="GO:0008311">
    <property type="term" value="F:double-stranded DNA 3'-5' DNA exonuclease activity"/>
    <property type="evidence" value="ECO:0007669"/>
    <property type="project" value="UniProtKB-EC"/>
</dbReference>
<dbReference type="Pfam" id="PF00929">
    <property type="entry name" value="RNase_T"/>
    <property type="match status" value="1"/>
</dbReference>
<name>A0AAV2KK95_KNICA</name>
<evidence type="ECO:0000256" key="5">
    <source>
        <dbReference type="ARBA" id="ARBA00022723"/>
    </source>
</evidence>
<keyword evidence="6" id="KW-0378">Hydrolase</keyword>
<keyword evidence="7" id="KW-0269">Exonuclease</keyword>
<comment type="similarity">
    <text evidence="9">Belongs to the exonuclease superfamily. TREX family.</text>
</comment>
<dbReference type="CDD" id="cd06127">
    <property type="entry name" value="DEDDh"/>
    <property type="match status" value="1"/>
</dbReference>
<proteinExistence type="inferred from homology"/>
<evidence type="ECO:0000256" key="3">
    <source>
        <dbReference type="ARBA" id="ARBA00012115"/>
    </source>
</evidence>
<evidence type="ECO:0000256" key="2">
    <source>
        <dbReference type="ARBA" id="ARBA00001946"/>
    </source>
</evidence>
<keyword evidence="5" id="KW-0479">Metal-binding</keyword>
<sequence>MCHRPPQRPLLVGHNARAFDVPVLLRALEQCGLREALQDCVEGAVDSLALARDLLQGQGGSFRQGALVRRLLGEEYTAHDALQDARALQRLVLLGLRPRPQDLSRHTFSTT</sequence>
<organism evidence="11 12">
    <name type="scientific">Knipowitschia caucasica</name>
    <name type="common">Caucasian dwarf goby</name>
    <name type="synonym">Pomatoschistus caucasicus</name>
    <dbReference type="NCBI Taxonomy" id="637954"/>
    <lineage>
        <taxon>Eukaryota</taxon>
        <taxon>Metazoa</taxon>
        <taxon>Chordata</taxon>
        <taxon>Craniata</taxon>
        <taxon>Vertebrata</taxon>
        <taxon>Euteleostomi</taxon>
        <taxon>Actinopterygii</taxon>
        <taxon>Neopterygii</taxon>
        <taxon>Teleostei</taxon>
        <taxon>Neoteleostei</taxon>
        <taxon>Acanthomorphata</taxon>
        <taxon>Gobiaria</taxon>
        <taxon>Gobiiformes</taxon>
        <taxon>Gobioidei</taxon>
        <taxon>Gobiidae</taxon>
        <taxon>Gobiinae</taxon>
        <taxon>Knipowitschia</taxon>
    </lineage>
</organism>
<evidence type="ECO:0000313" key="11">
    <source>
        <dbReference type="EMBL" id="CAL1589375.1"/>
    </source>
</evidence>
<feature type="domain" description="Exonuclease" evidence="10">
    <location>
        <begin position="10"/>
        <end position="89"/>
    </location>
</feature>
<keyword evidence="8" id="KW-0460">Magnesium</keyword>
<dbReference type="PANTHER" id="PTHR13058:SF22">
    <property type="entry name" value="EXODEOXYRIBONUCLEASE III"/>
    <property type="match status" value="1"/>
</dbReference>
<evidence type="ECO:0000256" key="4">
    <source>
        <dbReference type="ARBA" id="ARBA00022722"/>
    </source>
</evidence>
<evidence type="ECO:0000313" key="12">
    <source>
        <dbReference type="Proteomes" id="UP001497482"/>
    </source>
</evidence>
<accession>A0AAV2KK95</accession>
<comment type="catalytic activity">
    <reaction evidence="1">
        <text>Exonucleolytic cleavage in the 3'- to 5'-direction to yield nucleoside 5'-phosphates.</text>
        <dbReference type="EC" id="3.1.11.2"/>
    </reaction>
</comment>
<dbReference type="InterPro" id="IPR013520">
    <property type="entry name" value="Ribonucl_H"/>
</dbReference>
<dbReference type="InterPro" id="IPR036397">
    <property type="entry name" value="RNaseH_sf"/>
</dbReference>
<evidence type="ECO:0000259" key="10">
    <source>
        <dbReference type="Pfam" id="PF00929"/>
    </source>
</evidence>
<keyword evidence="4" id="KW-0540">Nuclease</keyword>
<dbReference type="PANTHER" id="PTHR13058">
    <property type="entry name" value="THREE PRIME REPAIR EXONUCLEASE 1, 2"/>
    <property type="match status" value="1"/>
</dbReference>
<gene>
    <name evidence="11" type="ORF">KC01_LOCUS19009</name>
</gene>
<evidence type="ECO:0000256" key="7">
    <source>
        <dbReference type="ARBA" id="ARBA00022839"/>
    </source>
</evidence>
<evidence type="ECO:0000256" key="6">
    <source>
        <dbReference type="ARBA" id="ARBA00022801"/>
    </source>
</evidence>
<dbReference type="Proteomes" id="UP001497482">
    <property type="component" value="Chromosome 18"/>
</dbReference>
<dbReference type="GO" id="GO:0003676">
    <property type="term" value="F:nucleic acid binding"/>
    <property type="evidence" value="ECO:0007669"/>
    <property type="project" value="InterPro"/>
</dbReference>
<dbReference type="GO" id="GO:0006308">
    <property type="term" value="P:DNA catabolic process"/>
    <property type="evidence" value="ECO:0007669"/>
    <property type="project" value="TreeGrafter"/>
</dbReference>
<evidence type="ECO:0000256" key="1">
    <source>
        <dbReference type="ARBA" id="ARBA00000493"/>
    </source>
</evidence>
<dbReference type="EC" id="3.1.11.2" evidence="3"/>
<evidence type="ECO:0000256" key="9">
    <source>
        <dbReference type="ARBA" id="ARBA00025769"/>
    </source>
</evidence>
<dbReference type="InterPro" id="IPR012337">
    <property type="entry name" value="RNaseH-like_sf"/>
</dbReference>
<dbReference type="SUPFAM" id="SSF53098">
    <property type="entry name" value="Ribonuclease H-like"/>
    <property type="match status" value="1"/>
</dbReference>
<dbReference type="InterPro" id="IPR040393">
    <property type="entry name" value="TREX1/2"/>
</dbReference>
<protein>
    <recommendedName>
        <fullName evidence="3">exodeoxyribonuclease III</fullName>
        <ecNumber evidence="3">3.1.11.2</ecNumber>
    </recommendedName>
</protein>
<dbReference type="AlphaFoldDB" id="A0AAV2KK95"/>
<dbReference type="EMBL" id="OZ035840">
    <property type="protein sequence ID" value="CAL1589375.1"/>
    <property type="molecule type" value="Genomic_DNA"/>
</dbReference>
<dbReference type="GO" id="GO:0005737">
    <property type="term" value="C:cytoplasm"/>
    <property type="evidence" value="ECO:0007669"/>
    <property type="project" value="TreeGrafter"/>
</dbReference>
<keyword evidence="12" id="KW-1185">Reference proteome</keyword>
<dbReference type="Gene3D" id="3.30.420.10">
    <property type="entry name" value="Ribonuclease H-like superfamily/Ribonuclease H"/>
    <property type="match status" value="1"/>
</dbReference>